<dbReference type="Gene3D" id="1.10.10.10">
    <property type="entry name" value="Winged helix-like DNA-binding domain superfamily/Winged helix DNA-binding domain"/>
    <property type="match status" value="1"/>
</dbReference>
<dbReference type="RefSeq" id="WP_153216983.1">
    <property type="nucleotide sequence ID" value="NZ_WIBF01000011.1"/>
</dbReference>
<reference evidence="3 4" key="1">
    <citation type="submission" date="2019-10" db="EMBL/GenBank/DDBJ databases">
        <title>Epibacterium sp. nov., isolated from seawater.</title>
        <authorList>
            <person name="Zhang X."/>
            <person name="Li N."/>
        </authorList>
    </citation>
    <scope>NUCLEOTIDE SEQUENCE [LARGE SCALE GENOMIC DNA]</scope>
    <source>
        <strain evidence="3 4">SM1979</strain>
    </source>
</reference>
<feature type="transmembrane region" description="Helical" evidence="1">
    <location>
        <begin position="46"/>
        <end position="67"/>
    </location>
</feature>
<evidence type="ECO:0000313" key="3">
    <source>
        <dbReference type="EMBL" id="MQQ10014.1"/>
    </source>
</evidence>
<evidence type="ECO:0000259" key="2">
    <source>
        <dbReference type="SMART" id="SM00421"/>
    </source>
</evidence>
<name>A0A843YKS5_9RHOB</name>
<dbReference type="Proteomes" id="UP000444174">
    <property type="component" value="Unassembled WGS sequence"/>
</dbReference>
<sequence>MQSDPARPAILVPLIVVQSLCAIVFLGDIIGDVLVPDVGEDEGRHVIFEILATFGLIAAIFFEIRILRRLTQQRARLETALSDAQSAVFDVIEAQFDLWALSPAERDVATFLVKGLSTAEIAEMRGSKEGTVKAQLNAIYRKSGCANRSEVMSQLIDTLMGRRDVTA</sequence>
<keyword evidence="4" id="KW-1185">Reference proteome</keyword>
<dbReference type="Pfam" id="PF00196">
    <property type="entry name" value="GerE"/>
    <property type="match status" value="1"/>
</dbReference>
<dbReference type="AlphaFoldDB" id="A0A843YKS5"/>
<dbReference type="EMBL" id="WIBF01000011">
    <property type="protein sequence ID" value="MQQ10014.1"/>
    <property type="molecule type" value="Genomic_DNA"/>
</dbReference>
<protein>
    <submittedName>
        <fullName evidence="3">Helix-turn-helix transcriptional regulator</fullName>
    </submittedName>
</protein>
<keyword evidence="1" id="KW-1133">Transmembrane helix</keyword>
<proteinExistence type="predicted"/>
<keyword evidence="1" id="KW-0472">Membrane</keyword>
<dbReference type="SMART" id="SM00421">
    <property type="entry name" value="HTH_LUXR"/>
    <property type="match status" value="1"/>
</dbReference>
<feature type="transmembrane region" description="Helical" evidence="1">
    <location>
        <begin position="9"/>
        <end position="26"/>
    </location>
</feature>
<comment type="caution">
    <text evidence="3">The sequence shown here is derived from an EMBL/GenBank/DDBJ whole genome shotgun (WGS) entry which is preliminary data.</text>
</comment>
<feature type="domain" description="HTH luxR-type" evidence="2">
    <location>
        <begin position="98"/>
        <end position="155"/>
    </location>
</feature>
<dbReference type="InterPro" id="IPR000792">
    <property type="entry name" value="Tscrpt_reg_LuxR_C"/>
</dbReference>
<dbReference type="InterPro" id="IPR016032">
    <property type="entry name" value="Sig_transdc_resp-reg_C-effctor"/>
</dbReference>
<evidence type="ECO:0000313" key="4">
    <source>
        <dbReference type="Proteomes" id="UP000444174"/>
    </source>
</evidence>
<dbReference type="PRINTS" id="PR00038">
    <property type="entry name" value="HTHLUXR"/>
</dbReference>
<keyword evidence="1" id="KW-0812">Transmembrane</keyword>
<organism evidence="3 4">
    <name type="scientific">Tritonibacter litoralis</name>
    <dbReference type="NCBI Taxonomy" id="2662264"/>
    <lineage>
        <taxon>Bacteria</taxon>
        <taxon>Pseudomonadati</taxon>
        <taxon>Pseudomonadota</taxon>
        <taxon>Alphaproteobacteria</taxon>
        <taxon>Rhodobacterales</taxon>
        <taxon>Paracoccaceae</taxon>
        <taxon>Tritonibacter</taxon>
    </lineage>
</organism>
<evidence type="ECO:0000256" key="1">
    <source>
        <dbReference type="SAM" id="Phobius"/>
    </source>
</evidence>
<accession>A0A843YKS5</accession>
<dbReference type="SUPFAM" id="SSF46894">
    <property type="entry name" value="C-terminal effector domain of the bipartite response regulators"/>
    <property type="match status" value="1"/>
</dbReference>
<dbReference type="GO" id="GO:0003677">
    <property type="term" value="F:DNA binding"/>
    <property type="evidence" value="ECO:0007669"/>
    <property type="project" value="InterPro"/>
</dbReference>
<gene>
    <name evidence="3" type="ORF">GFB49_16225</name>
</gene>
<dbReference type="GO" id="GO:0006355">
    <property type="term" value="P:regulation of DNA-templated transcription"/>
    <property type="evidence" value="ECO:0007669"/>
    <property type="project" value="InterPro"/>
</dbReference>
<dbReference type="InterPro" id="IPR036388">
    <property type="entry name" value="WH-like_DNA-bd_sf"/>
</dbReference>